<accession>A0A8J7LET5</accession>
<dbReference type="RefSeq" id="WP_198128810.1">
    <property type="nucleotide sequence ID" value="NZ_JAECZC010000110.1"/>
</dbReference>
<dbReference type="GO" id="GO:0051537">
    <property type="term" value="F:2 iron, 2 sulfur cluster binding"/>
    <property type="evidence" value="ECO:0007669"/>
    <property type="project" value="UniProtKB-KW"/>
</dbReference>
<dbReference type="InterPro" id="IPR036922">
    <property type="entry name" value="Rieske_2Fe-2S_sf"/>
</dbReference>
<dbReference type="Pfam" id="PF00355">
    <property type="entry name" value="Rieske"/>
    <property type="match status" value="1"/>
</dbReference>
<proteinExistence type="predicted"/>
<gene>
    <name evidence="7" type="ORF">I8748_33870</name>
</gene>
<dbReference type="Gene3D" id="3.90.380.10">
    <property type="entry name" value="Naphthalene 1,2-dioxygenase Alpha Subunit, Chain A, domain 1"/>
    <property type="match status" value="1"/>
</dbReference>
<evidence type="ECO:0000256" key="3">
    <source>
        <dbReference type="ARBA" id="ARBA00023002"/>
    </source>
</evidence>
<evidence type="ECO:0000256" key="2">
    <source>
        <dbReference type="ARBA" id="ARBA00022723"/>
    </source>
</evidence>
<evidence type="ECO:0000313" key="7">
    <source>
        <dbReference type="EMBL" id="MBH8567081.1"/>
    </source>
</evidence>
<dbReference type="SUPFAM" id="SSF55961">
    <property type="entry name" value="Bet v1-like"/>
    <property type="match status" value="1"/>
</dbReference>
<dbReference type="PANTHER" id="PTHR21266:SF60">
    <property type="entry name" value="3-KETOSTEROID-9-ALPHA-MONOOXYGENASE, OXYGENASE COMPONENT"/>
    <property type="match status" value="1"/>
</dbReference>
<dbReference type="GO" id="GO:0046872">
    <property type="term" value="F:metal ion binding"/>
    <property type="evidence" value="ECO:0007669"/>
    <property type="project" value="UniProtKB-KW"/>
</dbReference>
<protein>
    <submittedName>
        <fullName evidence="7">Aromatic ring-hydroxylating dioxygenase subunit alpha</fullName>
    </submittedName>
</protein>
<dbReference type="AlphaFoldDB" id="A0A8J7LET5"/>
<evidence type="ECO:0000256" key="4">
    <source>
        <dbReference type="ARBA" id="ARBA00023004"/>
    </source>
</evidence>
<keyword evidence="1" id="KW-0001">2Fe-2S</keyword>
<dbReference type="Gene3D" id="2.102.10.10">
    <property type="entry name" value="Rieske [2Fe-2S] iron-sulphur domain"/>
    <property type="match status" value="1"/>
</dbReference>
<keyword evidence="2" id="KW-0479">Metal-binding</keyword>
<comment type="caution">
    <text evidence="7">The sequence shown here is derived from an EMBL/GenBank/DDBJ whole genome shotgun (WGS) entry which is preliminary data.</text>
</comment>
<dbReference type="PROSITE" id="PS51296">
    <property type="entry name" value="RIESKE"/>
    <property type="match status" value="1"/>
</dbReference>
<evidence type="ECO:0000259" key="6">
    <source>
        <dbReference type="PROSITE" id="PS51296"/>
    </source>
</evidence>
<keyword evidence="3" id="KW-0560">Oxidoreductase</keyword>
<dbReference type="GO" id="GO:0051213">
    <property type="term" value="F:dioxygenase activity"/>
    <property type="evidence" value="ECO:0007669"/>
    <property type="project" value="UniProtKB-KW"/>
</dbReference>
<feature type="domain" description="Rieske" evidence="6">
    <location>
        <begin position="26"/>
        <end position="129"/>
    </location>
</feature>
<keyword evidence="7" id="KW-0223">Dioxygenase</keyword>
<evidence type="ECO:0000256" key="5">
    <source>
        <dbReference type="ARBA" id="ARBA00023014"/>
    </source>
</evidence>
<dbReference type="InterPro" id="IPR044043">
    <property type="entry name" value="VanA_C_cat"/>
</dbReference>
<keyword evidence="5" id="KW-0411">Iron-sulfur</keyword>
<dbReference type="EMBL" id="JAECZC010000110">
    <property type="protein sequence ID" value="MBH8567081.1"/>
    <property type="molecule type" value="Genomic_DNA"/>
</dbReference>
<reference evidence="7 8" key="1">
    <citation type="journal article" date="2021" name="Int. J. Syst. Evol. Microbiol.">
        <title>Amazonocrinis nigriterrae gen. nov., sp. nov., Atlanticothrix silvestris gen. nov., sp. nov. and Dendronalium phyllosphericum gen. nov., sp. nov., nostocacean cyanobacteria from Brazilian environments.</title>
        <authorList>
            <person name="Alvarenga D.O."/>
            <person name="Andreote A.P.D."/>
            <person name="Branco L.H.Z."/>
            <person name="Delbaje E."/>
            <person name="Cruz R.B."/>
            <person name="Varani A.M."/>
            <person name="Fiore M.F."/>
        </authorList>
    </citation>
    <scope>NUCLEOTIDE SEQUENCE [LARGE SCALE GENOMIC DNA]</scope>
    <source>
        <strain evidence="7 8">CENA67</strain>
    </source>
</reference>
<dbReference type="InterPro" id="IPR050584">
    <property type="entry name" value="Cholesterol_7-desaturase"/>
</dbReference>
<sequence length="359" mass="40476">MELQKPHLTPPFTKGHISVARMTNYWYIACQSQELTDKPLVRTVIGIPLVLFRGGDGKAAALLDRCPHRNIALSLGQVVNGNLECPYHGWQFDNSGTCQVVPGLCSVPDQSGTRAVAYPVVEQDGFVWVFGNADIEPETLPYQFPNINDSSYTTWREEFAYECTLHAALENITDVSHTPFVHTGLLRGDPKRKQITVAIRNQSNGIEIEYLDEPRPSGLAAQIIAPNVTEVNHFDRFLLPSMAQVEYRFGNNYNLLVTQAMTPVSDFQIRNFLVVTFRLGLPGWVMQPLVKFLLSSIIRQDGVVLKAQAENIRRFGGEQFMSTDVDLVSSQIWFMLQQAERGELRQPKEISEKRVQILI</sequence>
<dbReference type="InterPro" id="IPR017941">
    <property type="entry name" value="Rieske_2Fe-2S"/>
</dbReference>
<organism evidence="7 8">
    <name type="scientific">Amazonocrinis nigriterrae CENA67</name>
    <dbReference type="NCBI Taxonomy" id="2794033"/>
    <lineage>
        <taxon>Bacteria</taxon>
        <taxon>Bacillati</taxon>
        <taxon>Cyanobacteriota</taxon>
        <taxon>Cyanophyceae</taxon>
        <taxon>Nostocales</taxon>
        <taxon>Nostocaceae</taxon>
        <taxon>Amazonocrinis</taxon>
        <taxon>Amazonocrinis nigriterrae</taxon>
    </lineage>
</organism>
<keyword evidence="8" id="KW-1185">Reference proteome</keyword>
<evidence type="ECO:0000256" key="1">
    <source>
        <dbReference type="ARBA" id="ARBA00022714"/>
    </source>
</evidence>
<dbReference type="Pfam" id="PF19112">
    <property type="entry name" value="VanA_C"/>
    <property type="match status" value="1"/>
</dbReference>
<name>A0A8J7LET5_9NOST</name>
<dbReference type="GO" id="GO:0004497">
    <property type="term" value="F:monooxygenase activity"/>
    <property type="evidence" value="ECO:0007669"/>
    <property type="project" value="UniProtKB-ARBA"/>
</dbReference>
<dbReference type="SUPFAM" id="SSF50022">
    <property type="entry name" value="ISP domain"/>
    <property type="match status" value="1"/>
</dbReference>
<dbReference type="Proteomes" id="UP000632766">
    <property type="component" value="Unassembled WGS sequence"/>
</dbReference>
<dbReference type="GO" id="GO:0016705">
    <property type="term" value="F:oxidoreductase activity, acting on paired donors, with incorporation or reduction of molecular oxygen"/>
    <property type="evidence" value="ECO:0007669"/>
    <property type="project" value="UniProtKB-ARBA"/>
</dbReference>
<keyword evidence="4" id="KW-0408">Iron</keyword>
<dbReference type="PANTHER" id="PTHR21266">
    <property type="entry name" value="IRON-SULFUR DOMAIN CONTAINING PROTEIN"/>
    <property type="match status" value="1"/>
</dbReference>
<evidence type="ECO:0000313" key="8">
    <source>
        <dbReference type="Proteomes" id="UP000632766"/>
    </source>
</evidence>